<gene>
    <name evidence="1" type="ORF">PISMIDRAFT_679369</name>
</gene>
<organism evidence="1 2">
    <name type="scientific">Pisolithus microcarpus 441</name>
    <dbReference type="NCBI Taxonomy" id="765257"/>
    <lineage>
        <taxon>Eukaryota</taxon>
        <taxon>Fungi</taxon>
        <taxon>Dikarya</taxon>
        <taxon>Basidiomycota</taxon>
        <taxon>Agaricomycotina</taxon>
        <taxon>Agaricomycetes</taxon>
        <taxon>Agaricomycetidae</taxon>
        <taxon>Boletales</taxon>
        <taxon>Sclerodermatineae</taxon>
        <taxon>Pisolithaceae</taxon>
        <taxon>Pisolithus</taxon>
    </lineage>
</organism>
<evidence type="ECO:0000313" key="2">
    <source>
        <dbReference type="Proteomes" id="UP000054018"/>
    </source>
</evidence>
<accession>A0A0C9ZBT6</accession>
<keyword evidence="2" id="KW-1185">Reference proteome</keyword>
<name>A0A0C9ZBT6_9AGAM</name>
<dbReference type="AlphaFoldDB" id="A0A0C9ZBT6"/>
<reference evidence="2" key="2">
    <citation type="submission" date="2015-01" db="EMBL/GenBank/DDBJ databases">
        <title>Evolutionary Origins and Diversification of the Mycorrhizal Mutualists.</title>
        <authorList>
            <consortium name="DOE Joint Genome Institute"/>
            <consortium name="Mycorrhizal Genomics Consortium"/>
            <person name="Kohler A."/>
            <person name="Kuo A."/>
            <person name="Nagy L.G."/>
            <person name="Floudas D."/>
            <person name="Copeland A."/>
            <person name="Barry K.W."/>
            <person name="Cichocki N."/>
            <person name="Veneault-Fourrey C."/>
            <person name="LaButti K."/>
            <person name="Lindquist E.A."/>
            <person name="Lipzen A."/>
            <person name="Lundell T."/>
            <person name="Morin E."/>
            <person name="Murat C."/>
            <person name="Riley R."/>
            <person name="Ohm R."/>
            <person name="Sun H."/>
            <person name="Tunlid A."/>
            <person name="Henrissat B."/>
            <person name="Grigoriev I.V."/>
            <person name="Hibbett D.S."/>
            <person name="Martin F."/>
        </authorList>
    </citation>
    <scope>NUCLEOTIDE SEQUENCE [LARGE SCALE GENOMIC DNA]</scope>
    <source>
        <strain evidence="2">441</strain>
    </source>
</reference>
<sequence length="93" mass="10292">MKLGFHGFIASTVSRLEPSKCCCFVSLSVRGKLYSKEYRLGLYDVIIKGNIIPALLVFEQTGAGAVAVSVIDSLSWMRRSLISTPRLYQCCVE</sequence>
<proteinExistence type="predicted"/>
<feature type="non-terminal residue" evidence="1">
    <location>
        <position position="1"/>
    </location>
</feature>
<protein>
    <submittedName>
        <fullName evidence="1">Uncharacterized protein</fullName>
    </submittedName>
</protein>
<reference evidence="1 2" key="1">
    <citation type="submission" date="2014-04" db="EMBL/GenBank/DDBJ databases">
        <authorList>
            <consortium name="DOE Joint Genome Institute"/>
            <person name="Kuo A."/>
            <person name="Kohler A."/>
            <person name="Costa M.D."/>
            <person name="Nagy L.G."/>
            <person name="Floudas D."/>
            <person name="Copeland A."/>
            <person name="Barry K.W."/>
            <person name="Cichocki N."/>
            <person name="Veneault-Fourrey C."/>
            <person name="LaButti K."/>
            <person name="Lindquist E.A."/>
            <person name="Lipzen A."/>
            <person name="Lundell T."/>
            <person name="Morin E."/>
            <person name="Murat C."/>
            <person name="Sun H."/>
            <person name="Tunlid A."/>
            <person name="Henrissat B."/>
            <person name="Grigoriev I.V."/>
            <person name="Hibbett D.S."/>
            <person name="Martin F."/>
            <person name="Nordberg H.P."/>
            <person name="Cantor M.N."/>
            <person name="Hua S.X."/>
        </authorList>
    </citation>
    <scope>NUCLEOTIDE SEQUENCE [LARGE SCALE GENOMIC DNA]</scope>
    <source>
        <strain evidence="1 2">441</strain>
    </source>
</reference>
<evidence type="ECO:0000313" key="1">
    <source>
        <dbReference type="EMBL" id="KIK23404.1"/>
    </source>
</evidence>
<dbReference type="Proteomes" id="UP000054018">
    <property type="component" value="Unassembled WGS sequence"/>
</dbReference>
<dbReference type="EMBL" id="KN833726">
    <property type="protein sequence ID" value="KIK23404.1"/>
    <property type="molecule type" value="Genomic_DNA"/>
</dbReference>
<dbReference type="HOGENOM" id="CLU_2400539_0_0_1"/>